<dbReference type="PANTHER" id="PTHR42110">
    <property type="entry name" value="L-ASPARAGINASE, PUTATIVE (AFU_ORTHOLOGUE AFUA_3G11890)-RELATED"/>
    <property type="match status" value="1"/>
</dbReference>
<dbReference type="Pfam" id="PF06089">
    <property type="entry name" value="Asparaginase_II"/>
    <property type="match status" value="1"/>
</dbReference>
<proteinExistence type="predicted"/>
<dbReference type="InterPro" id="IPR010349">
    <property type="entry name" value="Asparaginase_II"/>
</dbReference>
<dbReference type="PANTHER" id="PTHR42110:SF1">
    <property type="entry name" value="L-ASPARAGINASE, PUTATIVE (AFU_ORTHOLOGUE AFUA_3G11890)-RELATED"/>
    <property type="match status" value="1"/>
</dbReference>
<dbReference type="EMBL" id="GU943122">
    <property type="protein sequence ID" value="ADD96171.1"/>
    <property type="molecule type" value="Genomic_DNA"/>
</dbReference>
<organism evidence="1">
    <name type="scientific">uncultured organism MedDCM-OCT-S05-C185</name>
    <dbReference type="NCBI Taxonomy" id="743621"/>
    <lineage>
        <taxon>unclassified sequences</taxon>
        <taxon>environmental samples</taxon>
    </lineage>
</organism>
<sequence>MSSLGNLDLSKTARSLDGCGIPVFGIPVKSVALAMAKFADPDILGQSEKEACIQIREACGQNPIMISGTNKINTLIQAETIDKAVVKGGAEGVYTAAINSLGLGVCIKVDDGASRAASVVMLHVLRKLNILNDESVKKNKKSRR</sequence>
<protein>
    <submittedName>
        <fullName evidence="1">Uncharacterized protein</fullName>
    </submittedName>
</protein>
<name>D6PKC0_9ZZZZ</name>
<evidence type="ECO:0000313" key="1">
    <source>
        <dbReference type="EMBL" id="ADD96171.1"/>
    </source>
</evidence>
<dbReference type="AlphaFoldDB" id="D6PKC0"/>
<reference evidence="1" key="1">
    <citation type="journal article" date="2010" name="ISME J.">
        <title>Metagenome of the Mediterranean deep chlorophyll maximum studied by direct and fosmid library 454 pyrosequencing.</title>
        <authorList>
            <person name="Ghai R."/>
            <person name="Martin-Cuadrado A.B."/>
            <person name="Molto A.G."/>
            <person name="Heredia I.G."/>
            <person name="Cabrera R."/>
            <person name="Martin J."/>
            <person name="Verdu M."/>
            <person name="Deschamps P."/>
            <person name="Moreira D."/>
            <person name="Lopez-Garcia P."/>
            <person name="Mira A."/>
            <person name="Rodriguez-Valera F."/>
        </authorList>
    </citation>
    <scope>NUCLEOTIDE SEQUENCE</scope>
</reference>
<accession>D6PKC0</accession>